<evidence type="ECO:0000256" key="7">
    <source>
        <dbReference type="HAMAP-Rule" id="MF_00473"/>
    </source>
</evidence>
<evidence type="ECO:0000256" key="3">
    <source>
        <dbReference type="ARBA" id="ARBA00022432"/>
    </source>
</evidence>
<dbReference type="SUPFAM" id="SSF53697">
    <property type="entry name" value="SIS domain"/>
    <property type="match status" value="1"/>
</dbReference>
<dbReference type="InterPro" id="IPR035482">
    <property type="entry name" value="SIS_PGI_2"/>
</dbReference>
<evidence type="ECO:0000256" key="4">
    <source>
        <dbReference type="ARBA" id="ARBA00023152"/>
    </source>
</evidence>
<evidence type="ECO:0000313" key="10">
    <source>
        <dbReference type="EMBL" id="MCS5709451.1"/>
    </source>
</evidence>
<keyword evidence="4 7" id="KW-0324">Glycolysis</keyword>
<dbReference type="Gene3D" id="1.10.1390.10">
    <property type="match status" value="1"/>
</dbReference>
<dbReference type="EC" id="5.3.1.9" evidence="7"/>
<comment type="similarity">
    <text evidence="2 7 8">Belongs to the GPI family.</text>
</comment>
<dbReference type="GO" id="GO:0005829">
    <property type="term" value="C:cytosol"/>
    <property type="evidence" value="ECO:0007669"/>
    <property type="project" value="TreeGrafter"/>
</dbReference>
<proteinExistence type="inferred from homology"/>
<feature type="active site" evidence="7">
    <location>
        <position position="399"/>
    </location>
</feature>
<dbReference type="InterPro" id="IPR035476">
    <property type="entry name" value="SIS_PGI_1"/>
</dbReference>
<dbReference type="AlphaFoldDB" id="A0A0Q9YQT8"/>
<keyword evidence="11" id="KW-1185">Reference proteome</keyword>
<evidence type="ECO:0000256" key="2">
    <source>
        <dbReference type="ARBA" id="ARBA00006604"/>
    </source>
</evidence>
<dbReference type="Gene3D" id="3.40.50.10490">
    <property type="entry name" value="Glucose-6-phosphate isomerase like protein, domain 1"/>
    <property type="match status" value="2"/>
</dbReference>
<evidence type="ECO:0000313" key="9">
    <source>
        <dbReference type="EMBL" id="KRG19102.1"/>
    </source>
</evidence>
<reference evidence="10" key="2">
    <citation type="journal article" date="2016" name="Genome Announc.">
        <title>Draft Genome Sequences of Two Novel Amoeba-Resistant Intranuclear Bacteria, 'Candidatus Berkiella cookevillensis' and 'Candidatus Berkiella aquae'.</title>
        <authorList>
            <person name="Mehari Y.T."/>
            <person name="Arivett B.A."/>
            <person name="Farone A.L."/>
            <person name="Gunderson J.H."/>
            <person name="Farone M.B."/>
        </authorList>
    </citation>
    <scope>NUCLEOTIDE SEQUENCE</scope>
    <source>
        <strain evidence="10">CC99</strain>
    </source>
</reference>
<dbReference type="InterPro" id="IPR018189">
    <property type="entry name" value="Phosphoglucose_isomerase_CS"/>
</dbReference>
<dbReference type="InterPro" id="IPR023096">
    <property type="entry name" value="G6P_Isomerase_C"/>
</dbReference>
<keyword evidence="5 7" id="KW-0413">Isomerase</keyword>
<keyword evidence="7" id="KW-0963">Cytoplasm</keyword>
<protein>
    <recommendedName>
        <fullName evidence="7">Glucose-6-phosphate isomerase</fullName>
        <shortName evidence="7">GPI</shortName>
        <ecNumber evidence="7">5.3.1.9</ecNumber>
    </recommendedName>
    <alternativeName>
        <fullName evidence="7">Phosphoglucose isomerase</fullName>
        <shortName evidence="7">PGI</shortName>
    </alternativeName>
    <alternativeName>
        <fullName evidence="7">Phosphohexose isomerase</fullName>
        <shortName evidence="7">PHI</shortName>
    </alternativeName>
</protein>
<dbReference type="UniPathway" id="UPA00109">
    <property type="reaction ID" value="UER00181"/>
</dbReference>
<dbReference type="UniPathway" id="UPA00138"/>
<feature type="active site" description="Proton donor" evidence="7">
    <location>
        <position position="368"/>
    </location>
</feature>
<comment type="pathway">
    <text evidence="1 7 8">Carbohydrate degradation; glycolysis; D-glyceraldehyde 3-phosphate and glycerone phosphate from D-glucose: step 2/4.</text>
</comment>
<comment type="caution">
    <text evidence="9">The sequence shown here is derived from an EMBL/GenBank/DDBJ whole genome shotgun (WGS) entry which is preliminary data.</text>
</comment>
<organism evidence="9">
    <name type="scientific">Candidatus Berkiella cookevillensis</name>
    <dbReference type="NCBI Taxonomy" id="437022"/>
    <lineage>
        <taxon>Bacteria</taxon>
        <taxon>Pseudomonadati</taxon>
        <taxon>Pseudomonadota</taxon>
        <taxon>Gammaproteobacteria</taxon>
        <taxon>Candidatus Berkiellales</taxon>
        <taxon>Candidatus Berkiellaceae</taxon>
        <taxon>Candidatus Berkiella</taxon>
    </lineage>
</organism>
<evidence type="ECO:0000256" key="1">
    <source>
        <dbReference type="ARBA" id="ARBA00004926"/>
    </source>
</evidence>
<dbReference type="NCBIfam" id="NF001211">
    <property type="entry name" value="PRK00179.1"/>
    <property type="match status" value="1"/>
</dbReference>
<dbReference type="PRINTS" id="PR00662">
    <property type="entry name" value="G6PISOMERASE"/>
</dbReference>
<accession>A0A0Q9YQT8</accession>
<dbReference type="EMBL" id="LKHV01000004">
    <property type="protein sequence ID" value="KRG19102.1"/>
    <property type="molecule type" value="Genomic_DNA"/>
</dbReference>
<dbReference type="EMBL" id="LKHV02000001">
    <property type="protein sequence ID" value="MCS5709451.1"/>
    <property type="molecule type" value="Genomic_DNA"/>
</dbReference>
<evidence type="ECO:0000256" key="8">
    <source>
        <dbReference type="RuleBase" id="RU000612"/>
    </source>
</evidence>
<reference evidence="10" key="3">
    <citation type="submission" date="2021-06" db="EMBL/GenBank/DDBJ databases">
        <title>Genomic Description and Analysis of Intracellular Bacteria, Candidatus Berkiella cookevillensis and Candidatus Berkiella aquae.</title>
        <authorList>
            <person name="Kidane D.T."/>
            <person name="Mehari Y.T."/>
            <person name="Rice F.C."/>
            <person name="Arivett B.A."/>
            <person name="Farone A.L."/>
            <person name="Berk S.G."/>
            <person name="Farone M.B."/>
        </authorList>
    </citation>
    <scope>NUCLEOTIDE SEQUENCE</scope>
    <source>
        <strain evidence="10">CC99</strain>
    </source>
</reference>
<dbReference type="RefSeq" id="WP_057624211.1">
    <property type="nucleotide sequence ID" value="NZ_LKHV02000001.1"/>
</dbReference>
<dbReference type="PROSITE" id="PS00174">
    <property type="entry name" value="P_GLUCOSE_ISOMERASE_2"/>
    <property type="match status" value="1"/>
</dbReference>
<dbReference type="GO" id="GO:0006096">
    <property type="term" value="P:glycolytic process"/>
    <property type="evidence" value="ECO:0007669"/>
    <property type="project" value="UniProtKB-UniRule"/>
</dbReference>
<dbReference type="GO" id="GO:0048029">
    <property type="term" value="F:monosaccharide binding"/>
    <property type="evidence" value="ECO:0007669"/>
    <property type="project" value="TreeGrafter"/>
</dbReference>
<dbReference type="PROSITE" id="PS51463">
    <property type="entry name" value="P_GLUCOSE_ISOMERASE_3"/>
    <property type="match status" value="1"/>
</dbReference>
<dbReference type="PROSITE" id="PS00765">
    <property type="entry name" value="P_GLUCOSE_ISOMERASE_1"/>
    <property type="match status" value="1"/>
</dbReference>
<dbReference type="GO" id="GO:0051156">
    <property type="term" value="P:glucose 6-phosphate metabolic process"/>
    <property type="evidence" value="ECO:0007669"/>
    <property type="project" value="TreeGrafter"/>
</dbReference>
<dbReference type="Proteomes" id="UP000051494">
    <property type="component" value="Unassembled WGS sequence"/>
</dbReference>
<dbReference type="PATRIC" id="fig|1590042.3.peg.1114"/>
<feature type="active site" evidence="7">
    <location>
        <position position="512"/>
    </location>
</feature>
<dbReference type="STRING" id="437022.CC99x_01099"/>
<comment type="subcellular location">
    <subcellularLocation>
        <location evidence="7">Cytoplasm</location>
    </subcellularLocation>
</comment>
<name>A0A0Q9YQT8_9GAMM</name>
<sequence>MPVVDSLMQSALRSVSSKQSEREMVWMQLQQMFENIQTTHLSELFGADSQRAEAFSLQVNSLFLDYSKNFISKDILAALIALAESYDIQNAIHQMMSGVHVNVTEDRAALHTALRLPETESLMVNAKNLVTDITEIRNKMFNFVEKLQSGAWLGATEQAITDVVNIGIGGSDLGPQMLTQALKPYWNTNLNVHFIANIDPVQFEAVTANLNPETTLFLLSSKSFTTSETLANAQLAKQWLENKLHTKQLTQHFVAITANPARAIAWGIAKEFVLPFWEWVGGRFSIWSSIGFPVALLIGVQGFKQFLEGGHDMDKHFSNSPLAENMPVLLALLGIWYRNFWQAPTHALCSYSYSLRRFADYIQQLDMESNGKSQQPNGDMVAKDTAPIIWGGEGTNAQHAFYQLLHQGRHFIPVDFIVAQNTKAKDKVQHQQLVINCLAQAKALMEGNRALQSADVSINQMQGNKPSNTLMLEALDPYALGQLIALYEHKVFVQGIIWQINSFDQPGVELGKKLADDLTNIVNGKEAKEPVDSSTMQLLRRINTASIN</sequence>
<dbReference type="CDD" id="cd05015">
    <property type="entry name" value="SIS_PGI_1"/>
    <property type="match status" value="1"/>
</dbReference>
<dbReference type="InterPro" id="IPR001672">
    <property type="entry name" value="G6P_Isomerase"/>
</dbReference>
<comment type="pathway">
    <text evidence="7">Carbohydrate biosynthesis; gluconeogenesis.</text>
</comment>
<dbReference type="GO" id="GO:0006094">
    <property type="term" value="P:gluconeogenesis"/>
    <property type="evidence" value="ECO:0007669"/>
    <property type="project" value="UniProtKB-UniRule"/>
</dbReference>
<dbReference type="PANTHER" id="PTHR11469:SF1">
    <property type="entry name" value="GLUCOSE-6-PHOSPHATE ISOMERASE"/>
    <property type="match status" value="1"/>
</dbReference>
<evidence type="ECO:0000313" key="11">
    <source>
        <dbReference type="Proteomes" id="UP000051494"/>
    </source>
</evidence>
<dbReference type="HAMAP" id="MF_00473">
    <property type="entry name" value="G6P_isomerase"/>
    <property type="match status" value="1"/>
</dbReference>
<dbReference type="CDD" id="cd05016">
    <property type="entry name" value="SIS_PGI_2"/>
    <property type="match status" value="1"/>
</dbReference>
<gene>
    <name evidence="7 9" type="primary">pgi</name>
    <name evidence="9" type="ORF">CC99x_01099</name>
    <name evidence="10" type="ORF">CC99x_011140</name>
</gene>
<evidence type="ECO:0000256" key="5">
    <source>
        <dbReference type="ARBA" id="ARBA00023235"/>
    </source>
</evidence>
<comment type="function">
    <text evidence="7">Catalyzes the reversible isomerization of glucose-6-phosphate to fructose-6-phosphate.</text>
</comment>
<keyword evidence="3 7" id="KW-0312">Gluconeogenesis</keyword>
<evidence type="ECO:0000256" key="6">
    <source>
        <dbReference type="ARBA" id="ARBA00029321"/>
    </source>
</evidence>
<reference evidence="9" key="1">
    <citation type="submission" date="2015-09" db="EMBL/GenBank/DDBJ databases">
        <title>Draft Genome Sequences of Two Novel Amoeba-resistant Intranuclear Bacteria, Candidatus Berkiella cookevillensis and Candidatus Berkiella aquae.</title>
        <authorList>
            <person name="Mehari Y.T."/>
            <person name="Arivett B.A."/>
            <person name="Farone A.L."/>
            <person name="Gunderson J.H."/>
            <person name="Farone M.B."/>
        </authorList>
    </citation>
    <scope>NUCLEOTIDE SEQUENCE [LARGE SCALE GENOMIC DNA]</scope>
    <source>
        <strain evidence="9">CC99</strain>
    </source>
</reference>
<dbReference type="GO" id="GO:0004347">
    <property type="term" value="F:glucose-6-phosphate isomerase activity"/>
    <property type="evidence" value="ECO:0007669"/>
    <property type="project" value="UniProtKB-UniRule"/>
</dbReference>
<comment type="catalytic activity">
    <reaction evidence="6 7 8">
        <text>alpha-D-glucose 6-phosphate = beta-D-fructose 6-phosphate</text>
        <dbReference type="Rhea" id="RHEA:11816"/>
        <dbReference type="ChEBI" id="CHEBI:57634"/>
        <dbReference type="ChEBI" id="CHEBI:58225"/>
        <dbReference type="EC" id="5.3.1.9"/>
    </reaction>
</comment>
<dbReference type="OrthoDB" id="140919at2"/>
<dbReference type="Pfam" id="PF00342">
    <property type="entry name" value="PGI"/>
    <property type="match status" value="1"/>
</dbReference>
<dbReference type="PANTHER" id="PTHR11469">
    <property type="entry name" value="GLUCOSE-6-PHOSPHATE ISOMERASE"/>
    <property type="match status" value="1"/>
</dbReference>
<dbReference type="InterPro" id="IPR046348">
    <property type="entry name" value="SIS_dom_sf"/>
</dbReference>
<dbReference type="GO" id="GO:0097367">
    <property type="term" value="F:carbohydrate derivative binding"/>
    <property type="evidence" value="ECO:0007669"/>
    <property type="project" value="InterPro"/>
</dbReference>